<dbReference type="STRING" id="4615.A0A199UZF0"/>
<evidence type="ECO:0000256" key="1">
    <source>
        <dbReference type="SAM" id="MobiDB-lite"/>
    </source>
</evidence>
<proteinExistence type="predicted"/>
<dbReference type="Proteomes" id="UP000092600">
    <property type="component" value="Unassembled WGS sequence"/>
</dbReference>
<accession>A0A199UZF0</accession>
<evidence type="ECO:0000313" key="3">
    <source>
        <dbReference type="Proteomes" id="UP000092600"/>
    </source>
</evidence>
<dbReference type="InterPro" id="IPR029063">
    <property type="entry name" value="SAM-dependent_MTases_sf"/>
</dbReference>
<evidence type="ECO:0000313" key="2">
    <source>
        <dbReference type="EMBL" id="OAY70025.1"/>
    </source>
</evidence>
<comment type="caution">
    <text evidence="2">The sequence shown here is derived from an EMBL/GenBank/DDBJ whole genome shotgun (WGS) entry which is preliminary data.</text>
</comment>
<dbReference type="SUPFAM" id="SSF53335">
    <property type="entry name" value="S-adenosyl-L-methionine-dependent methyltransferases"/>
    <property type="match status" value="1"/>
</dbReference>
<dbReference type="EMBL" id="LSRQ01004110">
    <property type="protein sequence ID" value="OAY70025.1"/>
    <property type="molecule type" value="Genomic_DNA"/>
</dbReference>
<dbReference type="Gene3D" id="3.40.50.150">
    <property type="entry name" value="Vaccinia Virus protein VP39"/>
    <property type="match status" value="1"/>
</dbReference>
<dbReference type="PANTHER" id="PTHR37217">
    <property type="entry name" value="EXPRESSED PROTEIN"/>
    <property type="match status" value="1"/>
</dbReference>
<dbReference type="GO" id="GO:0009507">
    <property type="term" value="C:chloroplast"/>
    <property type="evidence" value="ECO:0007669"/>
    <property type="project" value="TreeGrafter"/>
</dbReference>
<gene>
    <name evidence="2" type="ORF">ACMD2_06580</name>
</gene>
<feature type="region of interest" description="Disordered" evidence="1">
    <location>
        <begin position="1"/>
        <end position="26"/>
    </location>
</feature>
<protein>
    <submittedName>
        <fullName evidence="2">Uncharacterized protein</fullName>
    </submittedName>
</protein>
<sequence length="261" mass="28130">MSPLSVSSLSSSSSIPTIPKTLTLTPTHPLPRRLRFKHLLPPSRPLSLSSPSSYSPLPLISATSSSIPVEDLVESDWSFLDPPDPAAAAAAARRAVAAAGELSPESRLLVAMPAMGFVDALVESAGPCELLVAVHESLFALAMIKEAHDRVRCWQGGAAAVPEKFAPFDAVFVCYFPGMGLSIAELLESLAPRCSPGARVVICFDQGRQVVEQHWQQYPDMVTADLPDKALLEKAATENSYQITEFVDEPNFYLAVLRCQK</sequence>
<name>A0A199UZF0_ANACO</name>
<dbReference type="AlphaFoldDB" id="A0A199UZF0"/>
<dbReference type="PANTHER" id="PTHR37217:SF1">
    <property type="entry name" value="EXPRESSED PROTEIN"/>
    <property type="match status" value="1"/>
</dbReference>
<organism evidence="2 3">
    <name type="scientific">Ananas comosus</name>
    <name type="common">Pineapple</name>
    <name type="synonym">Ananas ananas</name>
    <dbReference type="NCBI Taxonomy" id="4615"/>
    <lineage>
        <taxon>Eukaryota</taxon>
        <taxon>Viridiplantae</taxon>
        <taxon>Streptophyta</taxon>
        <taxon>Embryophyta</taxon>
        <taxon>Tracheophyta</taxon>
        <taxon>Spermatophyta</taxon>
        <taxon>Magnoliopsida</taxon>
        <taxon>Liliopsida</taxon>
        <taxon>Poales</taxon>
        <taxon>Bromeliaceae</taxon>
        <taxon>Bromelioideae</taxon>
        <taxon>Ananas</taxon>
    </lineage>
</organism>
<reference evidence="2 3" key="1">
    <citation type="journal article" date="2016" name="DNA Res.">
        <title>The draft genome of MD-2 pineapple using hybrid error correction of long reads.</title>
        <authorList>
            <person name="Redwan R.M."/>
            <person name="Saidin A."/>
            <person name="Kumar S.V."/>
        </authorList>
    </citation>
    <scope>NUCLEOTIDE SEQUENCE [LARGE SCALE GENOMIC DNA]</scope>
    <source>
        <strain evidence="3">cv. MD2</strain>
        <tissue evidence="2">Leaf</tissue>
    </source>
</reference>